<gene>
    <name evidence="1" type="ORF">OC842_001286</name>
</gene>
<dbReference type="EMBL" id="JAPDMQ010000044">
    <property type="protein sequence ID" value="KAK0538506.1"/>
    <property type="molecule type" value="Genomic_DNA"/>
</dbReference>
<proteinExistence type="predicted"/>
<evidence type="ECO:0008006" key="3">
    <source>
        <dbReference type="Google" id="ProtNLM"/>
    </source>
</evidence>
<evidence type="ECO:0000313" key="1">
    <source>
        <dbReference type="EMBL" id="KAK0538506.1"/>
    </source>
</evidence>
<organism evidence="1 2">
    <name type="scientific">Tilletia horrida</name>
    <dbReference type="NCBI Taxonomy" id="155126"/>
    <lineage>
        <taxon>Eukaryota</taxon>
        <taxon>Fungi</taxon>
        <taxon>Dikarya</taxon>
        <taxon>Basidiomycota</taxon>
        <taxon>Ustilaginomycotina</taxon>
        <taxon>Exobasidiomycetes</taxon>
        <taxon>Tilletiales</taxon>
        <taxon>Tilletiaceae</taxon>
        <taxon>Tilletia</taxon>
    </lineage>
</organism>
<protein>
    <recommendedName>
        <fullName evidence="3">RRM domain-containing protein</fullName>
    </recommendedName>
</protein>
<reference evidence="1" key="1">
    <citation type="journal article" date="2023" name="PhytoFront">
        <title>Draft Genome Resources of Seven Strains of Tilletia horrida, Causal Agent of Kernel Smut of Rice.</title>
        <authorList>
            <person name="Khanal S."/>
            <person name="Antony Babu S."/>
            <person name="Zhou X.G."/>
        </authorList>
    </citation>
    <scope>NUCLEOTIDE SEQUENCE</scope>
    <source>
        <strain evidence="1">TX3</strain>
    </source>
</reference>
<comment type="caution">
    <text evidence="1">The sequence shown here is derived from an EMBL/GenBank/DDBJ whole genome shotgun (WGS) entry which is preliminary data.</text>
</comment>
<evidence type="ECO:0000313" key="2">
    <source>
        <dbReference type="Proteomes" id="UP001176521"/>
    </source>
</evidence>
<dbReference type="AlphaFoldDB" id="A0AAN6GKA7"/>
<accession>A0AAN6GKA7</accession>
<name>A0AAN6GKA7_9BASI</name>
<dbReference type="Proteomes" id="UP001176521">
    <property type="component" value="Unassembled WGS sequence"/>
</dbReference>
<sequence>MSARGMMPHIPAGPAIDRTVIFGNLPADANEIWLRSILTPIGKYASEIPPRSAKVTAMTH</sequence>
<keyword evidence="2" id="KW-1185">Reference proteome</keyword>